<gene>
    <name evidence="2" type="ORF">HJG63_010334</name>
</gene>
<keyword evidence="3" id="KW-1185">Reference proteome</keyword>
<name>A0A7J8JGT3_ROUAE</name>
<dbReference type="Proteomes" id="UP000593571">
    <property type="component" value="Unassembled WGS sequence"/>
</dbReference>
<evidence type="ECO:0000313" key="2">
    <source>
        <dbReference type="EMBL" id="KAF6496104.1"/>
    </source>
</evidence>
<evidence type="ECO:0000256" key="1">
    <source>
        <dbReference type="SAM" id="MobiDB-lite"/>
    </source>
</evidence>
<organism evidence="2 3">
    <name type="scientific">Rousettus aegyptiacus</name>
    <name type="common">Egyptian fruit bat</name>
    <name type="synonym">Pteropus aegyptiacus</name>
    <dbReference type="NCBI Taxonomy" id="9407"/>
    <lineage>
        <taxon>Eukaryota</taxon>
        <taxon>Metazoa</taxon>
        <taxon>Chordata</taxon>
        <taxon>Craniata</taxon>
        <taxon>Vertebrata</taxon>
        <taxon>Euteleostomi</taxon>
        <taxon>Mammalia</taxon>
        <taxon>Eutheria</taxon>
        <taxon>Laurasiatheria</taxon>
        <taxon>Chiroptera</taxon>
        <taxon>Yinpterochiroptera</taxon>
        <taxon>Pteropodoidea</taxon>
        <taxon>Pteropodidae</taxon>
        <taxon>Rousettinae</taxon>
        <taxon>Rousettus</taxon>
    </lineage>
</organism>
<sequence>MLGSTDLRGGQSHKVAPQAKGVFSFPALLSFPSLPLLLRLSLSEGDEKVNDLQRPQSADGRRGGGHGRAGSPPGIHRKRGTSRGRSALSACCMPSTELSVLLNRLCSPHRALRGWDAEVETAGLSCICG</sequence>
<feature type="region of interest" description="Disordered" evidence="1">
    <location>
        <begin position="47"/>
        <end position="87"/>
    </location>
</feature>
<reference evidence="2 3" key="1">
    <citation type="journal article" date="2020" name="Nature">
        <title>Six reference-quality genomes reveal evolution of bat adaptations.</title>
        <authorList>
            <person name="Jebb D."/>
            <person name="Huang Z."/>
            <person name="Pippel M."/>
            <person name="Hughes G.M."/>
            <person name="Lavrichenko K."/>
            <person name="Devanna P."/>
            <person name="Winkler S."/>
            <person name="Jermiin L.S."/>
            <person name="Skirmuntt E.C."/>
            <person name="Katzourakis A."/>
            <person name="Burkitt-Gray L."/>
            <person name="Ray D.A."/>
            <person name="Sullivan K.A.M."/>
            <person name="Roscito J.G."/>
            <person name="Kirilenko B.M."/>
            <person name="Davalos L.M."/>
            <person name="Corthals A.P."/>
            <person name="Power M.L."/>
            <person name="Jones G."/>
            <person name="Ransome R.D."/>
            <person name="Dechmann D.K.N."/>
            <person name="Locatelli A.G."/>
            <person name="Puechmaille S.J."/>
            <person name="Fedrigo O."/>
            <person name="Jarvis E.D."/>
            <person name="Hiller M."/>
            <person name="Vernes S.C."/>
            <person name="Myers E.W."/>
            <person name="Teeling E.C."/>
        </authorList>
    </citation>
    <scope>NUCLEOTIDE SEQUENCE [LARGE SCALE GENOMIC DNA]</scope>
    <source>
        <strain evidence="2">MRouAeg1</strain>
        <tissue evidence="2">Muscle</tissue>
    </source>
</reference>
<dbReference type="AlphaFoldDB" id="A0A7J8JGT3"/>
<evidence type="ECO:0000313" key="3">
    <source>
        <dbReference type="Proteomes" id="UP000593571"/>
    </source>
</evidence>
<protein>
    <submittedName>
        <fullName evidence="2">Uncharacterized protein</fullName>
    </submittedName>
</protein>
<dbReference type="EMBL" id="JACASE010000002">
    <property type="protein sequence ID" value="KAF6496104.1"/>
    <property type="molecule type" value="Genomic_DNA"/>
</dbReference>
<proteinExistence type="predicted"/>
<comment type="caution">
    <text evidence="2">The sequence shown here is derived from an EMBL/GenBank/DDBJ whole genome shotgun (WGS) entry which is preliminary data.</text>
</comment>
<accession>A0A7J8JGT3</accession>